<sequence length="409" mass="43915">MGPGPTMAAAEVCHSVSVAHQTLFALRLATALLPPPQTADPATNAVFSPLSIHIALSLLSAGAGGDTRDQLSAVLGGGYGLGGAGGLHTLAEQMMQVALADGSATGGPRIAFANSVFVDSSLKLKPAFEEIAAGKYKAETRSVDFLKKAAEAATEVNLWVEKVTSSLIKEILLPGSVDHTTKLVLVNALYFKGTWSEKFDPSKTKDLQFHLLDGSSVQAPFMSSKEDQYIASFDNLQVLKLPYQKGGDKRKFSMYILLPAAKDGLWSLAEKLSSEPEFLENHLPRRKVEVGQFKVPKFKISSAFEASKSLKTLGLQLPFSGKADLSEFVDEPDAEAQNLHVSSVIHKSFVDVNEEGTEAAAATALEFVGMSMEVRTTTNFVADHPFIFLIREDTTGVMLFVGRVVNPLL</sequence>
<evidence type="ECO:0000313" key="5">
    <source>
        <dbReference type="Proteomes" id="UP000324897"/>
    </source>
</evidence>
<dbReference type="PANTHER" id="PTHR11461:SF211">
    <property type="entry name" value="GH10112P-RELATED"/>
    <property type="match status" value="1"/>
</dbReference>
<dbReference type="InterPro" id="IPR023795">
    <property type="entry name" value="Serpin_CS"/>
</dbReference>
<dbReference type="Gramene" id="TVU46159">
    <property type="protein sequence ID" value="TVU46159"/>
    <property type="gene ID" value="EJB05_05678"/>
</dbReference>
<dbReference type="InterPro" id="IPR042185">
    <property type="entry name" value="Serpin_sf_2"/>
</dbReference>
<reference evidence="4 5" key="1">
    <citation type="journal article" date="2019" name="Sci. Rep.">
        <title>A high-quality genome of Eragrostis curvula grass provides insights into Poaceae evolution and supports new strategies to enhance forage quality.</title>
        <authorList>
            <person name="Carballo J."/>
            <person name="Santos B.A.C.M."/>
            <person name="Zappacosta D."/>
            <person name="Garbus I."/>
            <person name="Selva J.P."/>
            <person name="Gallo C.A."/>
            <person name="Diaz A."/>
            <person name="Albertini E."/>
            <person name="Caccamo M."/>
            <person name="Echenique V."/>
        </authorList>
    </citation>
    <scope>NUCLEOTIDE SEQUENCE [LARGE SCALE GENOMIC DNA]</scope>
    <source>
        <strain evidence="5">cv. Victoria</strain>
        <tissue evidence="4">Leaf</tissue>
    </source>
</reference>
<dbReference type="GO" id="GO:0004867">
    <property type="term" value="F:serine-type endopeptidase inhibitor activity"/>
    <property type="evidence" value="ECO:0007669"/>
    <property type="project" value="InterPro"/>
</dbReference>
<dbReference type="Gene3D" id="3.30.497.10">
    <property type="entry name" value="Antithrombin, subunit I, domain 2"/>
    <property type="match status" value="1"/>
</dbReference>
<dbReference type="EMBL" id="RWGY01000004">
    <property type="protein sequence ID" value="TVU46159.1"/>
    <property type="molecule type" value="Genomic_DNA"/>
</dbReference>
<dbReference type="GO" id="GO:0005615">
    <property type="term" value="C:extracellular space"/>
    <property type="evidence" value="ECO:0007669"/>
    <property type="project" value="InterPro"/>
</dbReference>
<comment type="similarity">
    <text evidence="1 2">Belongs to the serpin family.</text>
</comment>
<evidence type="ECO:0000259" key="3">
    <source>
        <dbReference type="SMART" id="SM00093"/>
    </source>
</evidence>
<dbReference type="OrthoDB" id="1063785at2759"/>
<dbReference type="InterPro" id="IPR042178">
    <property type="entry name" value="Serpin_sf_1"/>
</dbReference>
<gene>
    <name evidence="4" type="ORF">EJB05_05678</name>
</gene>
<dbReference type="InterPro" id="IPR000215">
    <property type="entry name" value="Serpin_fam"/>
</dbReference>
<protein>
    <recommendedName>
        <fullName evidence="3">Serpin domain-containing protein</fullName>
    </recommendedName>
</protein>
<proteinExistence type="inferred from homology"/>
<dbReference type="SUPFAM" id="SSF56574">
    <property type="entry name" value="Serpins"/>
    <property type="match status" value="1"/>
</dbReference>
<dbReference type="PROSITE" id="PS00284">
    <property type="entry name" value="SERPIN"/>
    <property type="match status" value="1"/>
</dbReference>
<feature type="domain" description="Serpin" evidence="3">
    <location>
        <begin position="26"/>
        <end position="407"/>
    </location>
</feature>
<dbReference type="SMART" id="SM00093">
    <property type="entry name" value="SERPIN"/>
    <property type="match status" value="1"/>
</dbReference>
<organism evidence="4 5">
    <name type="scientific">Eragrostis curvula</name>
    <name type="common">weeping love grass</name>
    <dbReference type="NCBI Taxonomy" id="38414"/>
    <lineage>
        <taxon>Eukaryota</taxon>
        <taxon>Viridiplantae</taxon>
        <taxon>Streptophyta</taxon>
        <taxon>Embryophyta</taxon>
        <taxon>Tracheophyta</taxon>
        <taxon>Spermatophyta</taxon>
        <taxon>Magnoliopsida</taxon>
        <taxon>Liliopsida</taxon>
        <taxon>Poales</taxon>
        <taxon>Poaceae</taxon>
        <taxon>PACMAD clade</taxon>
        <taxon>Chloridoideae</taxon>
        <taxon>Eragrostideae</taxon>
        <taxon>Eragrostidinae</taxon>
        <taxon>Eragrostis</taxon>
    </lineage>
</organism>
<dbReference type="CDD" id="cd02043">
    <property type="entry name" value="serpinP_plants"/>
    <property type="match status" value="1"/>
</dbReference>
<dbReference type="Gene3D" id="2.30.39.10">
    <property type="entry name" value="Alpha-1-antitrypsin, domain 1"/>
    <property type="match status" value="1"/>
</dbReference>
<evidence type="ECO:0000256" key="2">
    <source>
        <dbReference type="RuleBase" id="RU000411"/>
    </source>
</evidence>
<dbReference type="Proteomes" id="UP000324897">
    <property type="component" value="Chromosome 5"/>
</dbReference>
<accession>A0A5J9WCT7</accession>
<dbReference type="PANTHER" id="PTHR11461">
    <property type="entry name" value="SERINE PROTEASE INHIBITOR, SERPIN"/>
    <property type="match status" value="1"/>
</dbReference>
<dbReference type="InterPro" id="IPR023796">
    <property type="entry name" value="Serpin_dom"/>
</dbReference>
<keyword evidence="5" id="KW-1185">Reference proteome</keyword>
<dbReference type="Pfam" id="PF00079">
    <property type="entry name" value="Serpin"/>
    <property type="match status" value="1"/>
</dbReference>
<dbReference type="InterPro" id="IPR036186">
    <property type="entry name" value="Serpin_sf"/>
</dbReference>
<evidence type="ECO:0000313" key="4">
    <source>
        <dbReference type="EMBL" id="TVU46159.1"/>
    </source>
</evidence>
<dbReference type="AlphaFoldDB" id="A0A5J9WCT7"/>
<name>A0A5J9WCT7_9POAL</name>
<comment type="caution">
    <text evidence="4">The sequence shown here is derived from an EMBL/GenBank/DDBJ whole genome shotgun (WGS) entry which is preliminary data.</text>
</comment>
<evidence type="ECO:0000256" key="1">
    <source>
        <dbReference type="ARBA" id="ARBA00009500"/>
    </source>
</evidence>